<dbReference type="EMBL" id="JACEOG010000001">
    <property type="protein sequence ID" value="MBA4609308.1"/>
    <property type="molecule type" value="Genomic_DNA"/>
</dbReference>
<protein>
    <recommendedName>
        <fullName evidence="3">Secreted protein</fullName>
    </recommendedName>
</protein>
<gene>
    <name evidence="1" type="ORF">H1W00_12535</name>
</gene>
<name>A0A838XKK5_9ACTN</name>
<dbReference type="InterPro" id="IPR046165">
    <property type="entry name" value="DUF6167"/>
</dbReference>
<dbReference type="Pfam" id="PF19664">
    <property type="entry name" value="DUF6167"/>
    <property type="match status" value="1"/>
</dbReference>
<proteinExistence type="predicted"/>
<keyword evidence="2" id="KW-1185">Reference proteome</keyword>
<evidence type="ECO:0000313" key="2">
    <source>
        <dbReference type="Proteomes" id="UP000550354"/>
    </source>
</evidence>
<dbReference type="AlphaFoldDB" id="A0A838XKK5"/>
<dbReference type="RefSeq" id="WP_181755995.1">
    <property type="nucleotide sequence ID" value="NZ_DAMCVE010000001.1"/>
</dbReference>
<sequence length="89" mass="9737">MSARLAWFVAGAAAGVYSSVKAKRAAYRLSMPGLIDQAAALGSGVRAFRAEMHEGMHAREDHLRHHLLDHEPRLALTEPTEPPEPKDPL</sequence>
<accession>A0A838XKK5</accession>
<evidence type="ECO:0008006" key="3">
    <source>
        <dbReference type="Google" id="ProtNLM"/>
    </source>
</evidence>
<evidence type="ECO:0000313" key="1">
    <source>
        <dbReference type="EMBL" id="MBA4609308.1"/>
    </source>
</evidence>
<reference evidence="1 2" key="1">
    <citation type="submission" date="2020-07" db="EMBL/GenBank/DDBJ databases">
        <title>Draft genome and description of Aeromicrobium phoceense strain Marseille-Q0843 isolated from healthy skin swab.</title>
        <authorList>
            <person name="Boxberger M."/>
            <person name="La Scola B."/>
        </authorList>
    </citation>
    <scope>NUCLEOTIDE SEQUENCE [LARGE SCALE GENOMIC DNA]</scope>
    <source>
        <strain evidence="1 2">Marseille-Q0843</strain>
    </source>
</reference>
<comment type="caution">
    <text evidence="1">The sequence shown here is derived from an EMBL/GenBank/DDBJ whole genome shotgun (WGS) entry which is preliminary data.</text>
</comment>
<organism evidence="1 2">
    <name type="scientific">Aeromicrobium phoceense</name>
    <dbReference type="NCBI Taxonomy" id="2754045"/>
    <lineage>
        <taxon>Bacteria</taxon>
        <taxon>Bacillati</taxon>
        <taxon>Actinomycetota</taxon>
        <taxon>Actinomycetes</taxon>
        <taxon>Propionibacteriales</taxon>
        <taxon>Nocardioidaceae</taxon>
        <taxon>Aeromicrobium</taxon>
    </lineage>
</organism>
<dbReference type="Proteomes" id="UP000550354">
    <property type="component" value="Unassembled WGS sequence"/>
</dbReference>